<dbReference type="EMBL" id="JAGVRK010000001">
    <property type="protein sequence ID" value="MBS2970306.1"/>
    <property type="molecule type" value="Genomic_DNA"/>
</dbReference>
<name>A0ABS5LHS3_9BACI</name>
<accession>A0ABS5LHS3</accession>
<dbReference type="SUPFAM" id="SSF116922">
    <property type="entry name" value="YugE-like"/>
    <property type="match status" value="1"/>
</dbReference>
<dbReference type="InterPro" id="IPR023162">
    <property type="entry name" value="Apc36109-like_dom_sf"/>
</dbReference>
<protein>
    <submittedName>
        <fullName evidence="1">DUF1871 family protein</fullName>
    </submittedName>
</protein>
<evidence type="ECO:0000313" key="1">
    <source>
        <dbReference type="EMBL" id="MBS2970306.1"/>
    </source>
</evidence>
<dbReference type="Proteomes" id="UP000682403">
    <property type="component" value="Unassembled WGS sequence"/>
</dbReference>
<gene>
    <name evidence="1" type="ORF">J9317_16285</name>
</gene>
<evidence type="ECO:0000313" key="2">
    <source>
        <dbReference type="Proteomes" id="UP000682403"/>
    </source>
</evidence>
<dbReference type="Gene3D" id="1.10.340.20">
    <property type="entry name" value="Apc36109-like domain"/>
    <property type="match status" value="1"/>
</dbReference>
<sequence length="87" mass="10105">MMNMETQAANEIMMEILYKWDPFGCGEGFYETEAVDVVQAVHELDHSPELAERIQTIYEHSFEKWIPMEECLQMASKLLTVKEQASC</sequence>
<reference evidence="1 2" key="1">
    <citation type="submission" date="2021-04" db="EMBL/GenBank/DDBJ databases">
        <title>Metabacillus sp. strain KIGAM252 whole genome sequence.</title>
        <authorList>
            <person name="Seo M.-J."/>
            <person name="Cho E.-S."/>
            <person name="Hwang C.Y."/>
            <person name="Yoon D.J."/>
        </authorList>
    </citation>
    <scope>NUCLEOTIDE SEQUENCE [LARGE SCALE GENOMIC DNA]</scope>
    <source>
        <strain evidence="1 2">KIGAM252</strain>
    </source>
</reference>
<dbReference type="Pfam" id="PF08958">
    <property type="entry name" value="DUF1871"/>
    <property type="match status" value="1"/>
</dbReference>
<proteinExistence type="predicted"/>
<comment type="caution">
    <text evidence="1">The sequence shown here is derived from an EMBL/GenBank/DDBJ whole genome shotgun (WGS) entry which is preliminary data.</text>
</comment>
<keyword evidence="2" id="KW-1185">Reference proteome</keyword>
<dbReference type="InterPro" id="IPR015053">
    <property type="entry name" value="DUF1871"/>
</dbReference>
<organism evidence="1 2">
    <name type="scientific">Metabacillus flavus</name>
    <dbReference type="NCBI Taxonomy" id="2823519"/>
    <lineage>
        <taxon>Bacteria</taxon>
        <taxon>Bacillati</taxon>
        <taxon>Bacillota</taxon>
        <taxon>Bacilli</taxon>
        <taxon>Bacillales</taxon>
        <taxon>Bacillaceae</taxon>
        <taxon>Metabacillus</taxon>
    </lineage>
</organism>